<dbReference type="PANTHER" id="PTHR47738">
    <property type="entry name" value="PTS SYSTEM FRUCTOSE-LIKE EIIA COMPONENT-RELATED"/>
    <property type="match status" value="1"/>
</dbReference>
<evidence type="ECO:0000313" key="3">
    <source>
        <dbReference type="Proteomes" id="UP000182077"/>
    </source>
</evidence>
<dbReference type="AlphaFoldDB" id="A0A1L8TLB2"/>
<accession>A0A1L8TLB2</accession>
<protein>
    <recommendedName>
        <fullName evidence="1">PTS EIIA type-2 domain-containing protein</fullName>
    </recommendedName>
</protein>
<dbReference type="PANTHER" id="PTHR47738:SF3">
    <property type="entry name" value="PHOSPHOTRANSFERASE SYSTEM MANNITOL_FRUCTOSE-SPECIFIC IIA DOMAIN CONTAINING PROTEIN"/>
    <property type="match status" value="1"/>
</dbReference>
<dbReference type="InterPro" id="IPR051541">
    <property type="entry name" value="PTS_SugarTrans_NitroReg"/>
</dbReference>
<dbReference type="RefSeq" id="WP_071858436.1">
    <property type="nucleotide sequence ID" value="NZ_JBHSHK010000021.1"/>
</dbReference>
<feature type="domain" description="PTS EIIA type-2" evidence="1">
    <location>
        <begin position="9"/>
        <end position="156"/>
    </location>
</feature>
<dbReference type="InterPro" id="IPR002178">
    <property type="entry name" value="PTS_EIIA_type-2_dom"/>
</dbReference>
<organism evidence="2 3">
    <name type="scientific">Enterococcus hermanniensis</name>
    <dbReference type="NCBI Taxonomy" id="249189"/>
    <lineage>
        <taxon>Bacteria</taxon>
        <taxon>Bacillati</taxon>
        <taxon>Bacillota</taxon>
        <taxon>Bacilli</taxon>
        <taxon>Lactobacillales</taxon>
        <taxon>Enterococcaceae</taxon>
        <taxon>Enterococcus</taxon>
    </lineage>
</organism>
<dbReference type="InterPro" id="IPR016152">
    <property type="entry name" value="PTrfase/Anion_transptr"/>
</dbReference>
<sequence length="158" mass="17990">MIEATTLSAYVKEPLVFTQENYFSQDELFEQVTQKAADLDWVRDDFLERIKKRETTFPTGIQLVHYGAAIPHTDAECVHEEFVAIVTLQDPVIFQSMEDNDQEVKAQIVFVLGLNQPHAQLEMLQSLMGLLQNESLLAELLLATTPSELIEIIKQNNL</sequence>
<name>A0A1L8TLB2_9ENTE</name>
<proteinExistence type="predicted"/>
<dbReference type="PROSITE" id="PS51094">
    <property type="entry name" value="PTS_EIIA_TYPE_2"/>
    <property type="match status" value="1"/>
</dbReference>
<dbReference type="EMBL" id="JXKQ01000010">
    <property type="protein sequence ID" value="OJG44912.1"/>
    <property type="molecule type" value="Genomic_DNA"/>
</dbReference>
<dbReference type="SUPFAM" id="SSF55804">
    <property type="entry name" value="Phoshotransferase/anion transport protein"/>
    <property type="match status" value="1"/>
</dbReference>
<reference evidence="2 3" key="1">
    <citation type="submission" date="2014-12" db="EMBL/GenBank/DDBJ databases">
        <title>Draft genome sequences of 29 type strains of Enterococci.</title>
        <authorList>
            <person name="Zhong Z."/>
            <person name="Sun Z."/>
            <person name="Liu W."/>
            <person name="Zhang W."/>
            <person name="Zhang H."/>
        </authorList>
    </citation>
    <scope>NUCLEOTIDE SEQUENCE [LARGE SCALE GENOMIC DNA]</scope>
    <source>
        <strain evidence="2 3">DSM 17122</strain>
    </source>
</reference>
<dbReference type="Gene3D" id="3.40.930.10">
    <property type="entry name" value="Mannitol-specific EII, Chain A"/>
    <property type="match status" value="1"/>
</dbReference>
<dbReference type="STRING" id="249189.RV04_GL000480"/>
<keyword evidence="3" id="KW-1185">Reference proteome</keyword>
<evidence type="ECO:0000313" key="2">
    <source>
        <dbReference type="EMBL" id="OJG44912.1"/>
    </source>
</evidence>
<dbReference type="Pfam" id="PF00359">
    <property type="entry name" value="PTS_EIIA_2"/>
    <property type="match status" value="1"/>
</dbReference>
<dbReference type="Proteomes" id="UP000182077">
    <property type="component" value="Unassembled WGS sequence"/>
</dbReference>
<gene>
    <name evidence="2" type="ORF">RV04_GL000480</name>
</gene>
<comment type="caution">
    <text evidence="2">The sequence shown here is derived from an EMBL/GenBank/DDBJ whole genome shotgun (WGS) entry which is preliminary data.</text>
</comment>
<dbReference type="CDD" id="cd00211">
    <property type="entry name" value="PTS_IIA_fru"/>
    <property type="match status" value="1"/>
</dbReference>
<evidence type="ECO:0000259" key="1">
    <source>
        <dbReference type="PROSITE" id="PS51094"/>
    </source>
</evidence>